<dbReference type="GO" id="GO:0004758">
    <property type="term" value="F:serine C-palmitoyltransferase activity"/>
    <property type="evidence" value="ECO:0007669"/>
    <property type="project" value="UniProtKB-EC"/>
</dbReference>
<sequence length="595" mass="65987">MARDGSLNSRTTTKPVTGYIFENGTKTILNQDCDVQEKYSNDHTSNGTISNGISRKPNSVHHSIHGKHSSSNGTSHLSNGTHSTLSSSNGEAQPQYRRKWVENFESVPFMTAILTYFGFYLLMIMGYINYLLFVPNVAKEKNRDGYPALYDKFVLFYSRYVYRRIVDCFNRPITSVPGALVTIKDRETPDYGWTFKFTGTESTCINLGSYNYLGFGENKGLCIERSIESVQENGCALCSTTKELGSHSVHDEVEALTAQFLGVESAMVVSMGFACNALNLPSIVSEGCLVLSDEKNHASIITGLKVSRATVRLYQHNNPASLEKKLIEGIKHGQPHTGQPWRKILIVAEGIFSMDGSIVKLPDIVRLKNKYKAYLYLDEAHSIGALGPTGRGVTEYFDIDPREVDILMGTFTKSFGSGGGYIAGSKKTIDFIRAHSHVSSYASSMSPPVATQIITSMRIIMGLENGNEGVRRITVLAHNTRYFRRKLTRLGLIIYGHRDSPVVPMLVFFFSKVGGVVRELKARGIAAVGVGFPATPLMKARIRFCISASHTKEQLDEAVEKIAEVADKLGLRYSRRKFPPNLKPVVWGESDDDDY</sequence>
<organism evidence="12">
    <name type="scientific">Cacopsylla melanoneura</name>
    <dbReference type="NCBI Taxonomy" id="428564"/>
    <lineage>
        <taxon>Eukaryota</taxon>
        <taxon>Metazoa</taxon>
        <taxon>Ecdysozoa</taxon>
        <taxon>Arthropoda</taxon>
        <taxon>Hexapoda</taxon>
        <taxon>Insecta</taxon>
        <taxon>Pterygota</taxon>
        <taxon>Neoptera</taxon>
        <taxon>Paraneoptera</taxon>
        <taxon>Hemiptera</taxon>
        <taxon>Sternorrhyncha</taxon>
        <taxon>Psylloidea</taxon>
        <taxon>Psyllidae</taxon>
        <taxon>Psyllinae</taxon>
        <taxon>Cacopsylla</taxon>
    </lineage>
</organism>
<dbReference type="PROSITE" id="PS00599">
    <property type="entry name" value="AA_TRANSFER_CLASS_2"/>
    <property type="match status" value="1"/>
</dbReference>
<dbReference type="EMBL" id="HBUF01343276">
    <property type="protein sequence ID" value="CAG6706446.1"/>
    <property type="molecule type" value="Transcribed_RNA"/>
</dbReference>
<dbReference type="InterPro" id="IPR050087">
    <property type="entry name" value="AON_synthase_class-II"/>
</dbReference>
<keyword evidence="10" id="KW-0472">Membrane</keyword>
<evidence type="ECO:0000259" key="11">
    <source>
        <dbReference type="Pfam" id="PF00155"/>
    </source>
</evidence>
<keyword evidence="10" id="KW-1133">Transmembrane helix</keyword>
<comment type="catalytic activity">
    <reaction evidence="7">
        <text>L-serine + hexadecanoyl-CoA + H(+) = 3-oxosphinganine + CO2 + CoA</text>
        <dbReference type="Rhea" id="RHEA:14761"/>
        <dbReference type="ChEBI" id="CHEBI:15378"/>
        <dbReference type="ChEBI" id="CHEBI:16526"/>
        <dbReference type="ChEBI" id="CHEBI:33384"/>
        <dbReference type="ChEBI" id="CHEBI:57287"/>
        <dbReference type="ChEBI" id="CHEBI:57379"/>
        <dbReference type="ChEBI" id="CHEBI:58299"/>
        <dbReference type="EC" id="2.3.1.50"/>
    </reaction>
</comment>
<dbReference type="Pfam" id="PF00155">
    <property type="entry name" value="Aminotran_1_2"/>
    <property type="match status" value="1"/>
</dbReference>
<protein>
    <recommendedName>
        <fullName evidence="3">serine C-palmitoyltransferase</fullName>
        <ecNumber evidence="3">2.3.1.50</ecNumber>
    </recommendedName>
</protein>
<dbReference type="EMBL" id="HBUF01160893">
    <property type="protein sequence ID" value="CAG6650121.1"/>
    <property type="molecule type" value="Transcribed_RNA"/>
</dbReference>
<keyword evidence="5 8" id="KW-0663">Pyridoxal phosphate</keyword>
<feature type="compositionally biased region" description="Polar residues" evidence="9">
    <location>
        <begin position="69"/>
        <end position="92"/>
    </location>
</feature>
<feature type="transmembrane region" description="Helical" evidence="10">
    <location>
        <begin position="107"/>
        <end position="133"/>
    </location>
</feature>
<dbReference type="EMBL" id="HBUF01343278">
    <property type="protein sequence ID" value="CAG6706448.1"/>
    <property type="molecule type" value="Transcribed_RNA"/>
</dbReference>
<dbReference type="InterPro" id="IPR004839">
    <property type="entry name" value="Aminotransferase_I/II_large"/>
</dbReference>
<dbReference type="EMBL" id="HBUF01160889">
    <property type="protein sequence ID" value="CAG6650117.1"/>
    <property type="molecule type" value="Transcribed_RNA"/>
</dbReference>
<dbReference type="EC" id="2.3.1.50" evidence="3"/>
<dbReference type="SUPFAM" id="SSF53383">
    <property type="entry name" value="PLP-dependent transferases"/>
    <property type="match status" value="1"/>
</dbReference>
<dbReference type="EMBL" id="HBUF01160892">
    <property type="protein sequence ID" value="CAG6650120.1"/>
    <property type="molecule type" value="Transcribed_RNA"/>
</dbReference>
<keyword evidence="4 12" id="KW-0808">Transferase</keyword>
<dbReference type="AlphaFoldDB" id="A0A8D8UKT6"/>
<dbReference type="Gene3D" id="3.90.1150.10">
    <property type="entry name" value="Aspartate Aminotransferase, domain 1"/>
    <property type="match status" value="1"/>
</dbReference>
<comment type="similarity">
    <text evidence="2 8">Belongs to the class-II pyridoxal-phosphate-dependent aminotransferase family.</text>
</comment>
<dbReference type="CDD" id="cd06454">
    <property type="entry name" value="KBL_like"/>
    <property type="match status" value="1"/>
</dbReference>
<evidence type="ECO:0000256" key="3">
    <source>
        <dbReference type="ARBA" id="ARBA00013220"/>
    </source>
</evidence>
<proteinExistence type="inferred from homology"/>
<evidence type="ECO:0000256" key="10">
    <source>
        <dbReference type="SAM" id="Phobius"/>
    </source>
</evidence>
<dbReference type="GO" id="GO:0017059">
    <property type="term" value="C:serine palmitoyltransferase complex"/>
    <property type="evidence" value="ECO:0007669"/>
    <property type="project" value="TreeGrafter"/>
</dbReference>
<dbReference type="PANTHER" id="PTHR13693">
    <property type="entry name" value="CLASS II AMINOTRANSFERASE/8-AMINO-7-OXONONANOATE SYNTHASE"/>
    <property type="match status" value="1"/>
</dbReference>
<dbReference type="EMBL" id="HBUF01343279">
    <property type="protein sequence ID" value="CAG6706449.1"/>
    <property type="molecule type" value="Transcribed_RNA"/>
</dbReference>
<dbReference type="Gene3D" id="3.40.640.10">
    <property type="entry name" value="Type I PLP-dependent aspartate aminotransferase-like (Major domain)"/>
    <property type="match status" value="1"/>
</dbReference>
<evidence type="ECO:0000256" key="2">
    <source>
        <dbReference type="ARBA" id="ARBA00008392"/>
    </source>
</evidence>
<evidence type="ECO:0000256" key="8">
    <source>
        <dbReference type="RuleBase" id="RU003693"/>
    </source>
</evidence>
<dbReference type="EMBL" id="HBUF01160887">
    <property type="protein sequence ID" value="CAG6650115.1"/>
    <property type="molecule type" value="Transcribed_RNA"/>
</dbReference>
<feature type="compositionally biased region" description="Basic residues" evidence="9">
    <location>
        <begin position="58"/>
        <end position="68"/>
    </location>
</feature>
<evidence type="ECO:0000256" key="1">
    <source>
        <dbReference type="ARBA" id="ARBA00001933"/>
    </source>
</evidence>
<evidence type="ECO:0000256" key="6">
    <source>
        <dbReference type="ARBA" id="ARBA00023315"/>
    </source>
</evidence>
<dbReference type="EMBL" id="HBUF01160891">
    <property type="protein sequence ID" value="CAG6650119.1"/>
    <property type="molecule type" value="Transcribed_RNA"/>
</dbReference>
<dbReference type="EMBL" id="HBUF01160890">
    <property type="protein sequence ID" value="CAG6650118.1"/>
    <property type="molecule type" value="Transcribed_RNA"/>
</dbReference>
<comment type="cofactor">
    <cofactor evidence="1 8">
        <name>pyridoxal 5'-phosphate</name>
        <dbReference type="ChEBI" id="CHEBI:597326"/>
    </cofactor>
</comment>
<dbReference type="PANTHER" id="PTHR13693:SF3">
    <property type="entry name" value="LD36009P"/>
    <property type="match status" value="1"/>
</dbReference>
<feature type="region of interest" description="Disordered" evidence="9">
    <location>
        <begin position="39"/>
        <end position="92"/>
    </location>
</feature>
<evidence type="ECO:0000256" key="5">
    <source>
        <dbReference type="ARBA" id="ARBA00022898"/>
    </source>
</evidence>
<dbReference type="GO" id="GO:0016020">
    <property type="term" value="C:membrane"/>
    <property type="evidence" value="ECO:0007669"/>
    <property type="project" value="GOC"/>
</dbReference>
<evidence type="ECO:0000256" key="7">
    <source>
        <dbReference type="ARBA" id="ARBA00048528"/>
    </source>
</evidence>
<accession>A0A8D8UKT6</accession>
<dbReference type="InterPro" id="IPR001917">
    <property type="entry name" value="Aminotrans_II_pyridoxalP_BS"/>
</dbReference>
<evidence type="ECO:0000313" key="12">
    <source>
        <dbReference type="EMBL" id="CAG6706447.1"/>
    </source>
</evidence>
<evidence type="ECO:0000256" key="9">
    <source>
        <dbReference type="SAM" id="MobiDB-lite"/>
    </source>
</evidence>
<dbReference type="InterPro" id="IPR015422">
    <property type="entry name" value="PyrdxlP-dep_Trfase_small"/>
</dbReference>
<keyword evidence="10" id="KW-0812">Transmembrane</keyword>
<dbReference type="InterPro" id="IPR015421">
    <property type="entry name" value="PyrdxlP-dep_Trfase_major"/>
</dbReference>
<dbReference type="GO" id="GO:0046513">
    <property type="term" value="P:ceramide biosynthetic process"/>
    <property type="evidence" value="ECO:0007669"/>
    <property type="project" value="TreeGrafter"/>
</dbReference>
<feature type="compositionally biased region" description="Polar residues" evidence="9">
    <location>
        <begin position="42"/>
        <end position="57"/>
    </location>
</feature>
<evidence type="ECO:0000256" key="4">
    <source>
        <dbReference type="ARBA" id="ARBA00022679"/>
    </source>
</evidence>
<dbReference type="EMBL" id="HBUF01343277">
    <property type="protein sequence ID" value="CAG6706447.1"/>
    <property type="molecule type" value="Transcribed_RNA"/>
</dbReference>
<feature type="domain" description="Aminotransferase class I/classII large" evidence="11">
    <location>
        <begin position="203"/>
        <end position="562"/>
    </location>
</feature>
<dbReference type="GO" id="GO:0030170">
    <property type="term" value="F:pyridoxal phosphate binding"/>
    <property type="evidence" value="ECO:0007669"/>
    <property type="project" value="InterPro"/>
</dbReference>
<dbReference type="EMBL" id="HBUF01160894">
    <property type="protein sequence ID" value="CAG6650122.1"/>
    <property type="molecule type" value="Transcribed_RNA"/>
</dbReference>
<keyword evidence="6" id="KW-0012">Acyltransferase</keyword>
<dbReference type="EMBL" id="HBUF01160888">
    <property type="protein sequence ID" value="CAG6650116.1"/>
    <property type="molecule type" value="Transcribed_RNA"/>
</dbReference>
<name>A0A8D8UKT6_9HEMI</name>
<dbReference type="GO" id="GO:0046512">
    <property type="term" value="P:sphingosine biosynthetic process"/>
    <property type="evidence" value="ECO:0007669"/>
    <property type="project" value="TreeGrafter"/>
</dbReference>
<dbReference type="InterPro" id="IPR015424">
    <property type="entry name" value="PyrdxlP-dep_Trfase"/>
</dbReference>
<reference evidence="12" key="1">
    <citation type="submission" date="2021-05" db="EMBL/GenBank/DDBJ databases">
        <authorList>
            <person name="Alioto T."/>
            <person name="Alioto T."/>
            <person name="Gomez Garrido J."/>
        </authorList>
    </citation>
    <scope>NUCLEOTIDE SEQUENCE</scope>
</reference>